<dbReference type="CDD" id="cd00917">
    <property type="entry name" value="PG-PI_TP"/>
    <property type="match status" value="1"/>
</dbReference>
<organism evidence="10 11">
    <name type="scientific">Staphylotrichum tortipilum</name>
    <dbReference type="NCBI Taxonomy" id="2831512"/>
    <lineage>
        <taxon>Eukaryota</taxon>
        <taxon>Fungi</taxon>
        <taxon>Dikarya</taxon>
        <taxon>Ascomycota</taxon>
        <taxon>Pezizomycotina</taxon>
        <taxon>Sordariomycetes</taxon>
        <taxon>Sordariomycetidae</taxon>
        <taxon>Sordariales</taxon>
        <taxon>Chaetomiaceae</taxon>
        <taxon>Staphylotrichum</taxon>
    </lineage>
</organism>
<comment type="similarity">
    <text evidence="2">Belongs to the NPC2 family.</text>
</comment>
<comment type="function">
    <text evidence="1">Catalyzes the intermembrane transfer of phosphatidylglycerol and phosphatidylinositol.</text>
</comment>
<dbReference type="Pfam" id="PF02221">
    <property type="entry name" value="E1_DerP2_DerF2"/>
    <property type="match status" value="1"/>
</dbReference>
<dbReference type="InterPro" id="IPR014756">
    <property type="entry name" value="Ig_E-set"/>
</dbReference>
<sequence>MRLSALVLALAATASARSGFRRGGKNLVARGSPLDVPGENPLQFCDSDRADDIITIDEVILSPNPPEAGATLQIEAKGTVKEAILDGAYVNLEVKYGYIRLISTQADLCNEIKNVDLECPIEKGKLSITKSVDLPKEIPPGKYIVQADVYSKDDEHITCLTATVFFGRKLMGGVFDL</sequence>
<evidence type="ECO:0000256" key="3">
    <source>
        <dbReference type="ARBA" id="ARBA00011245"/>
    </source>
</evidence>
<feature type="domain" description="MD-2-related lipid-recognition" evidence="9">
    <location>
        <begin position="42"/>
        <end position="164"/>
    </location>
</feature>
<dbReference type="Gene3D" id="2.60.40.770">
    <property type="match status" value="1"/>
</dbReference>
<reference evidence="10" key="1">
    <citation type="journal article" date="2023" name="Mol. Phylogenet. Evol.">
        <title>Genome-scale phylogeny and comparative genomics of the fungal order Sordariales.</title>
        <authorList>
            <person name="Hensen N."/>
            <person name="Bonometti L."/>
            <person name="Westerberg I."/>
            <person name="Brannstrom I.O."/>
            <person name="Guillou S."/>
            <person name="Cros-Aarteil S."/>
            <person name="Calhoun S."/>
            <person name="Haridas S."/>
            <person name="Kuo A."/>
            <person name="Mondo S."/>
            <person name="Pangilinan J."/>
            <person name="Riley R."/>
            <person name="LaButti K."/>
            <person name="Andreopoulos B."/>
            <person name="Lipzen A."/>
            <person name="Chen C."/>
            <person name="Yan M."/>
            <person name="Daum C."/>
            <person name="Ng V."/>
            <person name="Clum A."/>
            <person name="Steindorff A."/>
            <person name="Ohm R.A."/>
            <person name="Martin F."/>
            <person name="Silar P."/>
            <person name="Natvig D.O."/>
            <person name="Lalanne C."/>
            <person name="Gautier V."/>
            <person name="Ament-Velasquez S.L."/>
            <person name="Kruys A."/>
            <person name="Hutchinson M.I."/>
            <person name="Powell A.J."/>
            <person name="Barry K."/>
            <person name="Miller A.N."/>
            <person name="Grigoriev I.V."/>
            <person name="Debuchy R."/>
            <person name="Gladieux P."/>
            <person name="Hiltunen Thoren M."/>
            <person name="Johannesson H."/>
        </authorList>
    </citation>
    <scope>NUCLEOTIDE SEQUENCE</scope>
    <source>
        <strain evidence="10">CBS 103.79</strain>
    </source>
</reference>
<evidence type="ECO:0000259" key="9">
    <source>
        <dbReference type="SMART" id="SM00737"/>
    </source>
</evidence>
<name>A0AAN6ME28_9PEZI</name>
<keyword evidence="11" id="KW-1185">Reference proteome</keyword>
<dbReference type="SUPFAM" id="SSF81296">
    <property type="entry name" value="E set domains"/>
    <property type="match status" value="1"/>
</dbReference>
<dbReference type="Proteomes" id="UP001303889">
    <property type="component" value="Unassembled WGS sequence"/>
</dbReference>
<evidence type="ECO:0000256" key="4">
    <source>
        <dbReference type="ARBA" id="ARBA00016056"/>
    </source>
</evidence>
<reference evidence="10" key="2">
    <citation type="submission" date="2023-05" db="EMBL/GenBank/DDBJ databases">
        <authorList>
            <consortium name="Lawrence Berkeley National Laboratory"/>
            <person name="Steindorff A."/>
            <person name="Hensen N."/>
            <person name="Bonometti L."/>
            <person name="Westerberg I."/>
            <person name="Brannstrom I.O."/>
            <person name="Guillou S."/>
            <person name="Cros-Aarteil S."/>
            <person name="Calhoun S."/>
            <person name="Haridas S."/>
            <person name="Kuo A."/>
            <person name="Mondo S."/>
            <person name="Pangilinan J."/>
            <person name="Riley R."/>
            <person name="Labutti K."/>
            <person name="Andreopoulos B."/>
            <person name="Lipzen A."/>
            <person name="Chen C."/>
            <person name="Yanf M."/>
            <person name="Daum C."/>
            <person name="Ng V."/>
            <person name="Clum A."/>
            <person name="Ohm R."/>
            <person name="Martin F."/>
            <person name="Silar P."/>
            <person name="Natvig D."/>
            <person name="Lalanne C."/>
            <person name="Gautier V."/>
            <person name="Ament-Velasquez S.L."/>
            <person name="Kruys A."/>
            <person name="Hutchinson M.I."/>
            <person name="Powell A.J."/>
            <person name="Barry K."/>
            <person name="Miller A.N."/>
            <person name="Grigoriev I.V."/>
            <person name="Debuchy R."/>
            <person name="Gladieux P."/>
            <person name="Thoren M.H."/>
            <person name="Johannesson H."/>
        </authorList>
    </citation>
    <scope>NUCLEOTIDE SEQUENCE</scope>
    <source>
        <strain evidence="10">CBS 103.79</strain>
    </source>
</reference>
<proteinExistence type="inferred from homology"/>
<gene>
    <name evidence="10" type="ORF">C8A05DRAFT_38034</name>
</gene>
<evidence type="ECO:0000256" key="6">
    <source>
        <dbReference type="ARBA" id="ARBA00022729"/>
    </source>
</evidence>
<dbReference type="PANTHER" id="PTHR11306">
    <property type="entry name" value="NIEMANN PICK TYPE C2 PROTEIN NPC2-RELATED"/>
    <property type="match status" value="1"/>
</dbReference>
<evidence type="ECO:0000256" key="8">
    <source>
        <dbReference type="SAM" id="SignalP"/>
    </source>
</evidence>
<evidence type="ECO:0000256" key="7">
    <source>
        <dbReference type="ARBA" id="ARBA00023055"/>
    </source>
</evidence>
<dbReference type="FunFam" id="2.60.40.770:FF:000004">
    <property type="entry name" value="Phosphatidylglycerol/phosphatidylinositol transfer protein"/>
    <property type="match status" value="1"/>
</dbReference>
<evidence type="ECO:0000313" key="10">
    <source>
        <dbReference type="EMBL" id="KAK3898376.1"/>
    </source>
</evidence>
<dbReference type="InterPro" id="IPR003172">
    <property type="entry name" value="ML_dom"/>
</dbReference>
<dbReference type="SMART" id="SM00737">
    <property type="entry name" value="ML"/>
    <property type="match status" value="1"/>
</dbReference>
<keyword evidence="5" id="KW-0813">Transport</keyword>
<evidence type="ECO:0000256" key="5">
    <source>
        <dbReference type="ARBA" id="ARBA00022448"/>
    </source>
</evidence>
<keyword evidence="6 8" id="KW-0732">Signal</keyword>
<protein>
    <recommendedName>
        <fullName evidence="4">Phosphatidylglycerol/phosphatidylinositol transfer protein</fullName>
    </recommendedName>
</protein>
<evidence type="ECO:0000256" key="1">
    <source>
        <dbReference type="ARBA" id="ARBA00002053"/>
    </source>
</evidence>
<dbReference type="EMBL" id="MU855947">
    <property type="protein sequence ID" value="KAK3898376.1"/>
    <property type="molecule type" value="Genomic_DNA"/>
</dbReference>
<comment type="caution">
    <text evidence="10">The sequence shown here is derived from an EMBL/GenBank/DDBJ whole genome shotgun (WGS) entry which is preliminary data.</text>
</comment>
<dbReference type="InterPro" id="IPR039670">
    <property type="entry name" value="NPC2-like"/>
</dbReference>
<evidence type="ECO:0000256" key="2">
    <source>
        <dbReference type="ARBA" id="ARBA00006370"/>
    </source>
</evidence>
<dbReference type="GO" id="GO:0032934">
    <property type="term" value="F:sterol binding"/>
    <property type="evidence" value="ECO:0007669"/>
    <property type="project" value="InterPro"/>
</dbReference>
<accession>A0AAN6ME28</accession>
<dbReference type="PANTHER" id="PTHR11306:SF0">
    <property type="entry name" value="PHOSPHATIDYLGLYCEROL_PHOSPHATIDYLINOSITOL TRANSFER PROTEIN"/>
    <property type="match status" value="1"/>
</dbReference>
<feature type="chain" id="PRO_5042952477" description="Phosphatidylglycerol/phosphatidylinositol transfer protein" evidence="8">
    <location>
        <begin position="17"/>
        <end position="177"/>
    </location>
</feature>
<feature type="signal peptide" evidence="8">
    <location>
        <begin position="1"/>
        <end position="16"/>
    </location>
</feature>
<dbReference type="AlphaFoldDB" id="A0AAN6ME28"/>
<keyword evidence="7" id="KW-0445">Lipid transport</keyword>
<comment type="subunit">
    <text evidence="3">Monomer.</text>
</comment>
<dbReference type="GO" id="GO:0032366">
    <property type="term" value="P:intracellular sterol transport"/>
    <property type="evidence" value="ECO:0007669"/>
    <property type="project" value="InterPro"/>
</dbReference>
<dbReference type="InterPro" id="IPR033917">
    <property type="entry name" value="ML_PG-PI_TP"/>
</dbReference>
<evidence type="ECO:0000313" key="11">
    <source>
        <dbReference type="Proteomes" id="UP001303889"/>
    </source>
</evidence>